<dbReference type="Pfam" id="PF22953">
    <property type="entry name" value="SpnB_Rossmann"/>
    <property type="match status" value="2"/>
</dbReference>
<dbReference type="SMART" id="SM00825">
    <property type="entry name" value="PKS_KS"/>
    <property type="match status" value="2"/>
</dbReference>
<dbReference type="Pfam" id="PF00109">
    <property type="entry name" value="ketoacyl-synt"/>
    <property type="match status" value="2"/>
</dbReference>
<dbReference type="InterPro" id="IPR020841">
    <property type="entry name" value="PKS_Beta-ketoAc_synthase_dom"/>
</dbReference>
<dbReference type="InterPro" id="IPR036736">
    <property type="entry name" value="ACP-like_sf"/>
</dbReference>
<feature type="region of interest" description="C-terminal hotdog fold" evidence="9">
    <location>
        <begin position="1056"/>
        <end position="1193"/>
    </location>
</feature>
<evidence type="ECO:0000256" key="9">
    <source>
        <dbReference type="PROSITE-ProRule" id="PRU01363"/>
    </source>
</evidence>
<dbReference type="InterPro" id="IPR049552">
    <property type="entry name" value="PKS_DH_N"/>
</dbReference>
<feature type="region of interest" description="Disordered" evidence="10">
    <location>
        <begin position="1305"/>
        <end position="1329"/>
    </location>
</feature>
<feature type="domain" description="Ketosynthase family 3 (KS3)" evidence="12">
    <location>
        <begin position="1821"/>
        <end position="2234"/>
    </location>
</feature>
<evidence type="ECO:0000259" key="12">
    <source>
        <dbReference type="PROSITE" id="PS52004"/>
    </source>
</evidence>
<dbReference type="PROSITE" id="PS00012">
    <property type="entry name" value="PHOSPHOPANTETHEINE"/>
    <property type="match status" value="1"/>
</dbReference>
<feature type="active site" description="Proton donor; for dehydratase activity" evidence="9">
    <location>
        <position position="2881"/>
    </location>
</feature>
<evidence type="ECO:0000256" key="7">
    <source>
        <dbReference type="ARBA" id="ARBA00023268"/>
    </source>
</evidence>
<evidence type="ECO:0000259" key="11">
    <source>
        <dbReference type="PROSITE" id="PS50075"/>
    </source>
</evidence>
<dbReference type="GO" id="GO:0033068">
    <property type="term" value="P:macrolide biosynthetic process"/>
    <property type="evidence" value="ECO:0007669"/>
    <property type="project" value="UniProtKB-ARBA"/>
</dbReference>
<dbReference type="InterPro" id="IPR006162">
    <property type="entry name" value="Ppantetheine_attach_site"/>
</dbReference>
<dbReference type="Pfam" id="PF00550">
    <property type="entry name" value="PP-binding"/>
    <property type="match status" value="2"/>
</dbReference>
<dbReference type="GO" id="GO:0004315">
    <property type="term" value="F:3-oxoacyl-[acyl-carrier-protein] synthase activity"/>
    <property type="evidence" value="ECO:0007669"/>
    <property type="project" value="InterPro"/>
</dbReference>
<sequence length="3612" mass="373535">MGNEKKLLDYLKRTTADLAQTRQRLRDIESEPIAIVGMACRFPGGARSPEDLWKLVAEETDAIGEFPQDRGWDIDDMYDADAHQAESGYTRSGGFLHEAARFDAEFFGISPREAVAMDPQQRLLLEASWEAMERAGISPDTLKGGPVGVYTGTNGQSYFGMKLPEESAAYMTTGTNGAVLSGRISYVFGFEGPAVSVDTACSSSLVALHLAVQALRRGECSLALAGGVTVMATPDPFVAFGKARGLAADGRCKAFADAADGTGWSEGAGVLLVERLSDARRNGHPVLAVVRGSAVNQDGASNGITAPNGPSQRRVIRAALANAGLSTADVDAVEAHGTGTTLGDPIEAQALLATYGQGRTAERPLWLGSVKSNLGHTQAAAGVAGIIKMVQAMRHGVLPKTLHVDEPSTHVDWTAGHVRLLTERTPWERGEQPRRAGVSSFGLSGTNAHVIIEEAPEPEAAETTETEAAAPETPVGEWPAGVPVPWVVSGRTEAALHAQLARLREFTAGAGLDPVDVGFSLVSSRAVFDRRAVVFGGVPEEVVPGRRLEGKSAFLFTGQGAQRAGMAEGLSAAFPVFAAALDEVCELLDGQGVFERPLREVIKGSGELLGQTVYTQSALFAVEVALFRLVESLGVRPDYLAGHSVGEIAAAHVAGVFSLADACRLVAARGRLMQALPAGGVMVAVRAAEADVLPLLAGREAEVGIAAVNGPSSVVISGAEAAVSEIVAVLEERGVAAQRLKVSHAFHSPLMEPMLEEFRQVVSGLVFSEPRIAIVSNVIGGLAAAGELTDPEYWVRHVRQAVRFADGVRALEGAGVTSYLELGPDGVLSAMAQSCLEEPDNALLVPALRRERDEPATFLTALGALFEAGVDVDWAALFAGTGARRVDLPTYAFQHEHYWLAPTPEGGDATAFGLAATDHPLLGAAVELPDSGGIALSGRIGLGSHPWLADHVVAGAVVVPGTALVEMVLRAGRETGCDRLEDLVLEAPLVLPQRGAAQVVVLLAALGDDGTRAVRLFSRAADADTETAWTSHATGAVAPGGDAAAFDFAVWPPAGAEPVGLDTVYDDFAVAGLAYGPVFRGLAAAWARDGEVYADVRLPEGAHDDAARFGLHPAAFDAALHAVSVSDTVSQGGLPFAWSDVELYAGGATQLRVRVRAVPGRDAAALDIADATGSPVLSVGSLAVRPISAERIQAAAAHHDALFRISWLPLPDAAAPVEGTGWTLLGDDAGTWEEALGSGPIPAGAPADLVLLPAGAAAGPGTDLPDGVADAVHAETVRVLGAVREWLADPGQEAARLVVVTRGAVDTGDGGTPGEGQGDEGTRGGAAGTGPHLVGAAVSGLIRSAQAENPGRIVLIDLDDDPASARALPAAVALAPGEERLAVRGGRIHAPRLARVPGSGTETTGTETADAETVGTDTTDAETAGTGSRPDHGTVLLTGATGGLGALFARHLVRAHGVRHLLLTSRSGAAAPGADDLRDELLSLGALTVTIEACDVADRAALAALLAAIPADRPLTGVVHAAGVLDDGTIASLTADQVHTVLRPKVDAAWHLHELTAESGLTDFVLFSSAAGALGVPGQGNYAAANAFLDALAQRRRAAGLPATALAWGPWAEGGGMLGTLSETDRSRMARGGVVPLGADEGLALFDAARRTGRAALVPVRLDTTALRAQAESLDALFRELVPAPRRTAARAAGEAGADTPAGRLAGRLAGLGRDERRHLLLQIVRTQVANVLGHTSPDAIEPDRAFSELGFDSLSAVELRNALNGATGLRLPATLVFDYPSSASLAEHVHEALAGPDRAAGDARGRTARGTSAGAPGAADDPIVIVGMAARYPGGVTTPDELWDLVAEGRDAISAFPEDRGWDTRRLYDPTRERPDTSYVDQGGFLHEAAEFDAAFFRVSPNEALTVDPQQRLLLETSWEAMERAGIDPATLKGSRTGVFAGVMYHDYPTSHAMGSAVSGRISYTFGFEGPAVSVDTACSSSLVALHWAIQALQRDECDLALIGGVAVMATPEVFVEFSRQRGLAADGRIKAFAEAADGTAWGEGVGVLLVERLSDARAKGHQVLAVVRGSAVNQDGASNGLTAPNGPSQQRVIRAALANAGLSAADVDAVEAHGTGTTLGDPIEAQALLATYGQERPEGRPLWLGSVKSNLGHTQAAAGVAGIIKMVQAMRHGVLPKTLHVDEPSSHVDWSAGEVELLTESRPWEAFEGAPRRAGVSSFGISGTNAHVIIEEAPSVEAEVTVGEWPSGVPVPWVVSGRTEEALRAQARRLSEYVAEAGPSSVDVGFSLASRPVFDRRAVVFGGVPEEVVPGRRLEGRTAFLFTGQGAQRAGMAEGLATAFPVFAKALEETCELLDGQGAFERPLREVIRESEELLGRTVYTQPALFAVEVALFRLVESLGVRPDYLAGHSVGEIAAAHVAGVFSLEDACSLVVARGRLMQALPSGGVMVAVRAAEADVLPLLAGREAEVGIAAVNGPASVVISGAEAAVEKVVAVLEEKGIGAVRLSVSHAFHSPLMEPMLEEFGQVVSGLVFSEPRIAVVSNVTGRLAEASDLTDPEYWVRHVRQAVRFADGVRALEAAGVTSYLELGPDGILTAMAQASLDNPDDALLVPALRRERDEPTTFLTALGALFEAGVDVDWAALFAGTGASRVDLPTYAFQHEHYWLDAEVPAGGGDAVGHPFLTSSIQLAEADGGLFTGSLSVRAAPWLGDHAFGEAVLFPGTGFVDLALYVGERVGCGRVADLVLEAPLVLPGRGGADVQLSVGGLEPEGTRRFTVHARPAHADAGEPWTRHATGVLSAEHAEPSFHLGVWPPVGAEPLPLDGMYETFADGGLVYGPAFQGLAAAWRDGDDVLAEVVLPEDLAGHGAEGFALHPAVLDAVLHAIGLARGAERAELPFAWTDTELFATGATRLRARIRPGNGRGTVALDIADGQGRPVASVGELALRPVADGAIGAGASSEPLYRVAWVEAEVAPAGGDGSWTVLGAEPHGLADRFGAGAVTGLDEVADGTDVLLLPVGACAAGPDGGVDATPDALRHETARVLALLQAWQADERFAATRLVVLTKGAAQTDADGDGNGVRPDPVGAAVGGLVRSAQAEHPGRIVLADLDDGTDPRTLPGVLAAGEEQVAVRGTTVLVPRLVRTPQDTAAATESPWDGDGTVLITGATGGLGPVFARHLVVRHGVRHLLLVSRRGADAPGAPALRKELEALGAESVLFASADAADPGALAAALAVVSPAHPLTGVVHAAGVLDDATLASLTPERLATVLRPKAEAAWHLHEATRDHALKTFVLFSSVGGVLGGPGQGNYAAANAYLDALARHRTAAGLPAVSLAWGLWGATGAPGGAGGMAGGLTETDVRRAARSGIAPLDEQRGTALFDASLASGAPVTVPVALDLRALGRADAADLPPLLRGLVRTTVRRRAASGTASGAEALRGRLAGAATGDEREEILVALVRQQAALVLGHKDADGIEAERAFNELGFDSLTSVEFRNRMAEETGLRLAAGLIFDYPSIRVLARHLGEQLAPALPAGPDEPGTDPESRVRSALRTIPLDRLRESGLLDSLLELAGFDAGPGDEAAGTGTDAGIDIDDMDAESLISMALDDTTREA</sequence>
<evidence type="ECO:0000256" key="4">
    <source>
        <dbReference type="ARBA" id="ARBA00022553"/>
    </source>
</evidence>
<dbReference type="InterPro" id="IPR032821">
    <property type="entry name" value="PKS_assoc"/>
</dbReference>
<dbReference type="SMART" id="SM00827">
    <property type="entry name" value="PKS_AT"/>
    <property type="match status" value="2"/>
</dbReference>
<keyword evidence="5" id="KW-0808">Transferase</keyword>
<dbReference type="InterPro" id="IPR016039">
    <property type="entry name" value="Thiolase-like"/>
</dbReference>
<dbReference type="InterPro" id="IPR020806">
    <property type="entry name" value="PKS_PP-bd"/>
</dbReference>
<feature type="domain" description="Carrier" evidence="11">
    <location>
        <begin position="3452"/>
        <end position="3527"/>
    </location>
</feature>
<dbReference type="SMART" id="SM01294">
    <property type="entry name" value="PKS_PP_betabranch"/>
    <property type="match status" value="2"/>
</dbReference>
<dbReference type="SUPFAM" id="SSF55048">
    <property type="entry name" value="Probable ACP-binding domain of malonyl-CoA ACP transacylase"/>
    <property type="match status" value="2"/>
</dbReference>
<keyword evidence="7" id="KW-0511">Multifunctional enzyme</keyword>
<dbReference type="SUPFAM" id="SSF51735">
    <property type="entry name" value="NAD(P)-binding Rossmann-fold domains"/>
    <property type="match status" value="4"/>
</dbReference>
<feature type="region of interest" description="N-terminal hotdog fold" evidence="9">
    <location>
        <begin position="919"/>
        <end position="1044"/>
    </location>
</feature>
<dbReference type="SUPFAM" id="SSF52151">
    <property type="entry name" value="FabD/lysophospholipase-like"/>
    <property type="match status" value="2"/>
</dbReference>
<dbReference type="FunFam" id="1.10.1200.10:FF:000007">
    <property type="entry name" value="Probable polyketide synthase pks17"/>
    <property type="match status" value="2"/>
</dbReference>
<dbReference type="Gene3D" id="3.40.47.10">
    <property type="match status" value="2"/>
</dbReference>
<dbReference type="PROSITE" id="PS52019">
    <property type="entry name" value="PKS_MFAS_DH"/>
    <property type="match status" value="2"/>
</dbReference>
<dbReference type="InterPro" id="IPR049900">
    <property type="entry name" value="PKS_mFAS_DH"/>
</dbReference>
<dbReference type="GO" id="GO:0004312">
    <property type="term" value="F:fatty acid synthase activity"/>
    <property type="evidence" value="ECO:0007669"/>
    <property type="project" value="TreeGrafter"/>
</dbReference>
<protein>
    <submittedName>
        <fullName evidence="14">Polyketide synthase</fullName>
    </submittedName>
</protein>
<dbReference type="Pfam" id="PF14765">
    <property type="entry name" value="PS-DH"/>
    <property type="match status" value="2"/>
</dbReference>
<dbReference type="PROSITE" id="PS52004">
    <property type="entry name" value="KS3_2"/>
    <property type="match status" value="2"/>
</dbReference>
<dbReference type="InterPro" id="IPR016035">
    <property type="entry name" value="Acyl_Trfase/lysoPLipase"/>
</dbReference>
<feature type="compositionally biased region" description="Acidic residues" evidence="10">
    <location>
        <begin position="456"/>
        <end position="465"/>
    </location>
</feature>
<evidence type="ECO:0000313" key="15">
    <source>
        <dbReference type="Proteomes" id="UP000632849"/>
    </source>
</evidence>
<dbReference type="InterPro" id="IPR014043">
    <property type="entry name" value="Acyl_transferase_dom"/>
</dbReference>
<feature type="region of interest" description="Disordered" evidence="10">
    <location>
        <begin position="1797"/>
        <end position="1818"/>
    </location>
</feature>
<gene>
    <name evidence="14" type="ORF">GCM10017667_03180</name>
</gene>
<dbReference type="SUPFAM" id="SSF47336">
    <property type="entry name" value="ACP-like"/>
    <property type="match status" value="2"/>
</dbReference>
<dbReference type="EMBL" id="BNBE01000001">
    <property type="protein sequence ID" value="GHF79088.1"/>
    <property type="molecule type" value="Genomic_DNA"/>
</dbReference>
<dbReference type="InterPro" id="IPR049551">
    <property type="entry name" value="PKS_DH_C"/>
</dbReference>
<dbReference type="Gene3D" id="1.10.1200.10">
    <property type="entry name" value="ACP-like"/>
    <property type="match status" value="2"/>
</dbReference>
<evidence type="ECO:0000256" key="5">
    <source>
        <dbReference type="ARBA" id="ARBA00022679"/>
    </source>
</evidence>
<dbReference type="SMART" id="SM00826">
    <property type="entry name" value="PKS_DH"/>
    <property type="match status" value="2"/>
</dbReference>
<dbReference type="GO" id="GO:0006633">
    <property type="term" value="P:fatty acid biosynthetic process"/>
    <property type="evidence" value="ECO:0007669"/>
    <property type="project" value="InterPro"/>
</dbReference>
<feature type="domain" description="PKS/mFAS DH" evidence="13">
    <location>
        <begin position="919"/>
        <end position="1193"/>
    </location>
</feature>
<dbReference type="Gene3D" id="3.40.50.720">
    <property type="entry name" value="NAD(P)-binding Rossmann-like Domain"/>
    <property type="match status" value="2"/>
</dbReference>
<dbReference type="InterPro" id="IPR018201">
    <property type="entry name" value="Ketoacyl_synth_AS"/>
</dbReference>
<keyword evidence="3" id="KW-0596">Phosphopantetheine</keyword>
<feature type="region of interest" description="Disordered" evidence="10">
    <location>
        <begin position="456"/>
        <end position="476"/>
    </location>
</feature>
<feature type="region of interest" description="C-terminal hotdog fold" evidence="9">
    <location>
        <begin position="2819"/>
        <end position="2957"/>
    </location>
</feature>
<feature type="domain" description="Carrier" evidence="11">
    <location>
        <begin position="1719"/>
        <end position="1794"/>
    </location>
</feature>
<dbReference type="PROSITE" id="PS00606">
    <property type="entry name" value="KS3_1"/>
    <property type="match status" value="2"/>
</dbReference>
<dbReference type="Pfam" id="PF21089">
    <property type="entry name" value="PKS_DH_N"/>
    <property type="match status" value="2"/>
</dbReference>
<dbReference type="Pfam" id="PF00698">
    <property type="entry name" value="Acyl_transf_1"/>
    <property type="match status" value="2"/>
</dbReference>
<accession>A0A919BAN7</accession>
<evidence type="ECO:0000256" key="1">
    <source>
        <dbReference type="ARBA" id="ARBA00001957"/>
    </source>
</evidence>
<feature type="region of interest" description="N-terminal hotdog fold" evidence="9">
    <location>
        <begin position="2682"/>
        <end position="2807"/>
    </location>
</feature>
<dbReference type="SMART" id="SM00822">
    <property type="entry name" value="PKS_KR"/>
    <property type="match status" value="2"/>
</dbReference>
<dbReference type="Pfam" id="PF08990">
    <property type="entry name" value="Docking"/>
    <property type="match status" value="1"/>
</dbReference>
<dbReference type="CDD" id="cd08956">
    <property type="entry name" value="KR_3_FAS_SDR_x"/>
    <property type="match status" value="2"/>
</dbReference>
<dbReference type="FunFam" id="3.40.366.10:FF:000002">
    <property type="entry name" value="Probable polyketide synthase 2"/>
    <property type="match status" value="2"/>
</dbReference>
<organism evidence="14 15">
    <name type="scientific">Streptomyces filamentosus</name>
    <name type="common">Streptomyces roseosporus</name>
    <dbReference type="NCBI Taxonomy" id="67294"/>
    <lineage>
        <taxon>Bacteria</taxon>
        <taxon>Bacillati</taxon>
        <taxon>Actinomycetota</taxon>
        <taxon>Actinomycetes</taxon>
        <taxon>Kitasatosporales</taxon>
        <taxon>Streptomycetaceae</taxon>
        <taxon>Streptomyces</taxon>
    </lineage>
</organism>
<evidence type="ECO:0000256" key="3">
    <source>
        <dbReference type="ARBA" id="ARBA00022450"/>
    </source>
</evidence>
<feature type="region of interest" description="Disordered" evidence="10">
    <location>
        <begin position="1393"/>
        <end position="1433"/>
    </location>
</feature>
<evidence type="ECO:0000259" key="13">
    <source>
        <dbReference type="PROSITE" id="PS52019"/>
    </source>
</evidence>
<dbReference type="Proteomes" id="UP000632849">
    <property type="component" value="Unassembled WGS sequence"/>
</dbReference>
<dbReference type="CDD" id="cd00833">
    <property type="entry name" value="PKS"/>
    <property type="match status" value="2"/>
</dbReference>
<dbReference type="InterPro" id="IPR057326">
    <property type="entry name" value="KR_dom"/>
</dbReference>
<evidence type="ECO:0000256" key="6">
    <source>
        <dbReference type="ARBA" id="ARBA00023194"/>
    </source>
</evidence>
<dbReference type="InterPro" id="IPR014031">
    <property type="entry name" value="Ketoacyl_synth_C"/>
</dbReference>
<proteinExistence type="predicted"/>
<dbReference type="RefSeq" id="WP_190040599.1">
    <property type="nucleotide sequence ID" value="NZ_BNBE01000001.1"/>
</dbReference>
<dbReference type="InterPro" id="IPR009081">
    <property type="entry name" value="PP-bd_ACP"/>
</dbReference>
<feature type="compositionally biased region" description="Low complexity" evidence="10">
    <location>
        <begin position="1400"/>
        <end position="1427"/>
    </location>
</feature>
<dbReference type="Gene3D" id="3.10.129.110">
    <property type="entry name" value="Polyketide synthase dehydratase"/>
    <property type="match status" value="2"/>
</dbReference>
<dbReference type="Pfam" id="PF16197">
    <property type="entry name" value="KAsynt_C_assoc"/>
    <property type="match status" value="2"/>
</dbReference>
<dbReference type="InterPro" id="IPR013968">
    <property type="entry name" value="PKS_KR"/>
</dbReference>
<dbReference type="PANTHER" id="PTHR43775">
    <property type="entry name" value="FATTY ACID SYNTHASE"/>
    <property type="match status" value="1"/>
</dbReference>
<evidence type="ECO:0000313" key="14">
    <source>
        <dbReference type="EMBL" id="GHF79088.1"/>
    </source>
</evidence>
<dbReference type="InterPro" id="IPR016036">
    <property type="entry name" value="Malonyl_transacylase_ACP-bd"/>
</dbReference>
<keyword evidence="15" id="KW-1185">Reference proteome</keyword>
<evidence type="ECO:0000256" key="10">
    <source>
        <dbReference type="SAM" id="MobiDB-lite"/>
    </source>
</evidence>
<keyword evidence="6" id="KW-0045">Antibiotic biosynthesis</keyword>
<dbReference type="InterPro" id="IPR042104">
    <property type="entry name" value="PKS_dehydratase_sf"/>
</dbReference>
<evidence type="ECO:0000256" key="8">
    <source>
        <dbReference type="ARBA" id="ARBA00023315"/>
    </source>
</evidence>
<feature type="active site" description="Proton acceptor; for dehydratase activity" evidence="9">
    <location>
        <position position="2714"/>
    </location>
</feature>
<name>A0A919BAN7_STRFL</name>
<dbReference type="InterPro" id="IPR001227">
    <property type="entry name" value="Ac_transferase_dom_sf"/>
</dbReference>
<dbReference type="InterPro" id="IPR015083">
    <property type="entry name" value="NorB/c/GfsB-D-like_docking"/>
</dbReference>
<keyword evidence="4" id="KW-0597">Phosphoprotein</keyword>
<dbReference type="Pfam" id="PF02801">
    <property type="entry name" value="Ketoacyl-synt_C"/>
    <property type="match status" value="2"/>
</dbReference>
<feature type="active site" description="Proton acceptor; for dehydratase activity" evidence="9">
    <location>
        <position position="951"/>
    </location>
</feature>
<reference evidence="14" key="1">
    <citation type="journal article" date="2014" name="Int. J. Syst. Evol. Microbiol.">
        <title>Complete genome sequence of Corynebacterium casei LMG S-19264T (=DSM 44701T), isolated from a smear-ripened cheese.</title>
        <authorList>
            <consortium name="US DOE Joint Genome Institute (JGI-PGF)"/>
            <person name="Walter F."/>
            <person name="Albersmeier A."/>
            <person name="Kalinowski J."/>
            <person name="Ruckert C."/>
        </authorList>
    </citation>
    <scope>NUCLEOTIDE SEQUENCE</scope>
    <source>
        <strain evidence="14">JCM 4122</strain>
    </source>
</reference>
<dbReference type="InterPro" id="IPR014030">
    <property type="entry name" value="Ketoacyl_synth_N"/>
</dbReference>
<dbReference type="GO" id="GO:0031177">
    <property type="term" value="F:phosphopantetheine binding"/>
    <property type="evidence" value="ECO:0007669"/>
    <property type="project" value="InterPro"/>
</dbReference>
<dbReference type="InterPro" id="IPR055123">
    <property type="entry name" value="SpnB-like_Rossmann"/>
</dbReference>
<dbReference type="SMART" id="SM00823">
    <property type="entry name" value="PKS_PP"/>
    <property type="match status" value="2"/>
</dbReference>
<dbReference type="FunFam" id="3.40.47.10:FF:000019">
    <property type="entry name" value="Polyketide synthase type I"/>
    <property type="match status" value="2"/>
</dbReference>
<dbReference type="SUPFAM" id="SSF53901">
    <property type="entry name" value="Thiolase-like"/>
    <property type="match status" value="2"/>
</dbReference>
<dbReference type="Gene3D" id="3.40.366.10">
    <property type="entry name" value="Malonyl-Coenzyme A Acyl Carrier Protein, domain 2"/>
    <property type="match status" value="2"/>
</dbReference>
<keyword evidence="8" id="KW-0012">Acyltransferase</keyword>
<dbReference type="InterPro" id="IPR020807">
    <property type="entry name" value="PKS_DH"/>
</dbReference>
<comment type="cofactor">
    <cofactor evidence="1">
        <name>pantetheine 4'-phosphate</name>
        <dbReference type="ChEBI" id="CHEBI:47942"/>
    </cofactor>
</comment>
<dbReference type="Gene3D" id="3.30.70.3290">
    <property type="match status" value="2"/>
</dbReference>
<dbReference type="PROSITE" id="PS50075">
    <property type="entry name" value="CARRIER"/>
    <property type="match status" value="2"/>
</dbReference>
<feature type="domain" description="PKS/mFAS DH" evidence="13">
    <location>
        <begin position="2682"/>
        <end position="2957"/>
    </location>
</feature>
<dbReference type="Pfam" id="PF08659">
    <property type="entry name" value="KR"/>
    <property type="match status" value="2"/>
</dbReference>
<comment type="pathway">
    <text evidence="2">Antibiotic biosynthesis.</text>
</comment>
<feature type="compositionally biased region" description="Low complexity" evidence="10">
    <location>
        <begin position="1809"/>
        <end position="1818"/>
    </location>
</feature>
<evidence type="ECO:0000256" key="2">
    <source>
        <dbReference type="ARBA" id="ARBA00004792"/>
    </source>
</evidence>
<reference evidence="14" key="2">
    <citation type="submission" date="2020-09" db="EMBL/GenBank/DDBJ databases">
        <authorList>
            <person name="Sun Q."/>
            <person name="Ohkuma M."/>
        </authorList>
    </citation>
    <scope>NUCLEOTIDE SEQUENCE</scope>
    <source>
        <strain evidence="14">JCM 4122</strain>
    </source>
</reference>
<dbReference type="InterPro" id="IPR050091">
    <property type="entry name" value="PKS_NRPS_Biosynth_Enz"/>
</dbReference>
<comment type="caution">
    <text evidence="14">The sequence shown here is derived from an EMBL/GenBank/DDBJ whole genome shotgun (WGS) entry which is preliminary data.</text>
</comment>
<dbReference type="PANTHER" id="PTHR43775:SF51">
    <property type="entry name" value="INACTIVE PHENOLPHTHIOCEROL SYNTHESIS POLYKETIDE SYNTHASE TYPE I PKS1-RELATED"/>
    <property type="match status" value="1"/>
</dbReference>
<dbReference type="InterPro" id="IPR036291">
    <property type="entry name" value="NAD(P)-bd_dom_sf"/>
</dbReference>
<feature type="domain" description="Ketosynthase family 3 (KS3)" evidence="12">
    <location>
        <begin position="30"/>
        <end position="454"/>
    </location>
</feature>
<feature type="active site" description="Proton donor; for dehydratase activity" evidence="9">
    <location>
        <position position="1117"/>
    </location>
</feature>